<feature type="active site" description="Tele-AMP-histidine intermediate" evidence="1">
    <location>
        <position position="101"/>
    </location>
</feature>
<reference evidence="5 6" key="1">
    <citation type="submission" date="2018-06" db="EMBL/GenBank/DDBJ databases">
        <title>Extensive metabolic versatility and redundancy in microbially diverse, dynamic hydrothermal sediments.</title>
        <authorList>
            <person name="Dombrowski N."/>
            <person name="Teske A."/>
            <person name="Baker B.J."/>
        </authorList>
    </citation>
    <scope>NUCLEOTIDE SEQUENCE [LARGE SCALE GENOMIC DNA]</scope>
    <source>
        <strain evidence="5">B51_G17</strain>
    </source>
</reference>
<name>A0A497JL66_9ARCH</name>
<dbReference type="Gene3D" id="3.30.428.10">
    <property type="entry name" value="HIT-like"/>
    <property type="match status" value="1"/>
</dbReference>
<feature type="short sequence motif" description="Histidine triad motif" evidence="2 3">
    <location>
        <begin position="99"/>
        <end position="103"/>
    </location>
</feature>
<evidence type="ECO:0000256" key="2">
    <source>
        <dbReference type="PIRSR" id="PIRSR601310-3"/>
    </source>
</evidence>
<gene>
    <name evidence="5" type="ORF">DRO04_00310</name>
</gene>
<sequence>MEEENCVFCKIVKGEVPAYKVYEDEFVLAFLDINPINDGHTLVIPKKHHEDFLHLDEKEIAELMHAVQKVAKAVKKATNADGINIGMNIGKAAGQIIFHAHVHVIPRFENDGYKHWERKHKDKPDFEEIAKRIKENFK</sequence>
<protein>
    <submittedName>
        <fullName evidence="5">HIT family protein</fullName>
    </submittedName>
</protein>
<dbReference type="InterPro" id="IPR011146">
    <property type="entry name" value="HIT-like"/>
</dbReference>
<dbReference type="EMBL" id="QMWP01000005">
    <property type="protein sequence ID" value="RLG71198.1"/>
    <property type="molecule type" value="Genomic_DNA"/>
</dbReference>
<dbReference type="InterPro" id="IPR036265">
    <property type="entry name" value="HIT-like_sf"/>
</dbReference>
<comment type="caution">
    <text evidence="5">The sequence shown here is derived from an EMBL/GenBank/DDBJ whole genome shotgun (WGS) entry which is preliminary data.</text>
</comment>
<accession>A0A497JL66</accession>
<evidence type="ECO:0000256" key="1">
    <source>
        <dbReference type="PIRSR" id="PIRSR601310-1"/>
    </source>
</evidence>
<dbReference type="Proteomes" id="UP000278031">
    <property type="component" value="Unassembled WGS sequence"/>
</dbReference>
<evidence type="ECO:0000256" key="3">
    <source>
        <dbReference type="PROSITE-ProRule" id="PRU00464"/>
    </source>
</evidence>
<dbReference type="InterPro" id="IPR001310">
    <property type="entry name" value="Histidine_triad_HIT"/>
</dbReference>
<dbReference type="InterPro" id="IPR039384">
    <property type="entry name" value="HINT"/>
</dbReference>
<dbReference type="CDD" id="cd01277">
    <property type="entry name" value="HINT_subgroup"/>
    <property type="match status" value="1"/>
</dbReference>
<dbReference type="PANTHER" id="PTHR46648:SF1">
    <property type="entry name" value="ADENOSINE 5'-MONOPHOSPHORAMIDASE HNT1"/>
    <property type="match status" value="1"/>
</dbReference>
<proteinExistence type="predicted"/>
<dbReference type="PANTHER" id="PTHR46648">
    <property type="entry name" value="HIT FAMILY PROTEIN 1"/>
    <property type="match status" value="1"/>
</dbReference>
<dbReference type="AlphaFoldDB" id="A0A497JL66"/>
<dbReference type="GO" id="GO:0003824">
    <property type="term" value="F:catalytic activity"/>
    <property type="evidence" value="ECO:0007669"/>
    <property type="project" value="InterPro"/>
</dbReference>
<dbReference type="PROSITE" id="PS51084">
    <property type="entry name" value="HIT_2"/>
    <property type="match status" value="1"/>
</dbReference>
<feature type="domain" description="HIT" evidence="4">
    <location>
        <begin position="7"/>
        <end position="114"/>
    </location>
</feature>
<dbReference type="PRINTS" id="PR00332">
    <property type="entry name" value="HISTRIAD"/>
</dbReference>
<evidence type="ECO:0000313" key="6">
    <source>
        <dbReference type="Proteomes" id="UP000278031"/>
    </source>
</evidence>
<dbReference type="GO" id="GO:0009117">
    <property type="term" value="P:nucleotide metabolic process"/>
    <property type="evidence" value="ECO:0007669"/>
    <property type="project" value="TreeGrafter"/>
</dbReference>
<evidence type="ECO:0000259" key="4">
    <source>
        <dbReference type="PROSITE" id="PS51084"/>
    </source>
</evidence>
<evidence type="ECO:0000313" key="5">
    <source>
        <dbReference type="EMBL" id="RLG71198.1"/>
    </source>
</evidence>
<dbReference type="Pfam" id="PF01230">
    <property type="entry name" value="HIT"/>
    <property type="match status" value="1"/>
</dbReference>
<dbReference type="SUPFAM" id="SSF54197">
    <property type="entry name" value="HIT-like"/>
    <property type="match status" value="1"/>
</dbReference>
<organism evidence="5 6">
    <name type="scientific">Candidatus Iainarchaeum sp</name>
    <dbReference type="NCBI Taxonomy" id="3101447"/>
    <lineage>
        <taxon>Archaea</taxon>
        <taxon>Candidatus Iainarchaeota</taxon>
        <taxon>Candidatus Iainarchaeia</taxon>
        <taxon>Candidatus Iainarchaeales</taxon>
        <taxon>Candidatus Iainarchaeaceae</taxon>
        <taxon>Candidatus Iainarchaeum</taxon>
    </lineage>
</organism>